<proteinExistence type="predicted"/>
<organism evidence="2 3">
    <name type="scientific">Phanerochaete sordida</name>
    <dbReference type="NCBI Taxonomy" id="48140"/>
    <lineage>
        <taxon>Eukaryota</taxon>
        <taxon>Fungi</taxon>
        <taxon>Dikarya</taxon>
        <taxon>Basidiomycota</taxon>
        <taxon>Agaricomycotina</taxon>
        <taxon>Agaricomycetes</taxon>
        <taxon>Polyporales</taxon>
        <taxon>Phanerochaetaceae</taxon>
        <taxon>Phanerochaete</taxon>
    </lineage>
</organism>
<sequence length="114" mass="12322">MSNDEFFGTLSRPPCPATPLGDFSSRTHILNVFACLSEDGWEDDKAGNNFENLSFLELIDSSMEVAGQKKRRSQPGDSNSGPMRKKAMGGPTASTSTTLQTHLEVSPGREREGG</sequence>
<feature type="region of interest" description="Disordered" evidence="1">
    <location>
        <begin position="64"/>
        <end position="114"/>
    </location>
</feature>
<evidence type="ECO:0000313" key="2">
    <source>
        <dbReference type="EMBL" id="GJE93996.1"/>
    </source>
</evidence>
<dbReference type="Proteomes" id="UP000703269">
    <property type="component" value="Unassembled WGS sequence"/>
</dbReference>
<reference evidence="2 3" key="1">
    <citation type="submission" date="2021-08" db="EMBL/GenBank/DDBJ databases">
        <title>Draft Genome Sequence of Phanerochaete sordida strain YK-624.</title>
        <authorList>
            <person name="Mori T."/>
            <person name="Dohra H."/>
            <person name="Suzuki T."/>
            <person name="Kawagishi H."/>
            <person name="Hirai H."/>
        </authorList>
    </citation>
    <scope>NUCLEOTIDE SEQUENCE [LARGE SCALE GENOMIC DNA]</scope>
    <source>
        <strain evidence="2 3">YK-624</strain>
    </source>
</reference>
<name>A0A9P3GFI9_9APHY</name>
<accession>A0A9P3GFI9</accession>
<dbReference type="EMBL" id="BPQB01000036">
    <property type="protein sequence ID" value="GJE93996.1"/>
    <property type="molecule type" value="Genomic_DNA"/>
</dbReference>
<protein>
    <submittedName>
        <fullName evidence="2">Uncharacterized protein</fullName>
    </submittedName>
</protein>
<evidence type="ECO:0000313" key="3">
    <source>
        <dbReference type="Proteomes" id="UP000703269"/>
    </source>
</evidence>
<comment type="caution">
    <text evidence="2">The sequence shown here is derived from an EMBL/GenBank/DDBJ whole genome shotgun (WGS) entry which is preliminary data.</text>
</comment>
<keyword evidence="3" id="KW-1185">Reference proteome</keyword>
<gene>
    <name evidence="2" type="ORF">PsYK624_101640</name>
</gene>
<evidence type="ECO:0000256" key="1">
    <source>
        <dbReference type="SAM" id="MobiDB-lite"/>
    </source>
</evidence>
<dbReference type="AlphaFoldDB" id="A0A9P3GFI9"/>
<feature type="region of interest" description="Disordered" evidence="1">
    <location>
        <begin position="1"/>
        <end position="22"/>
    </location>
</feature>
<feature type="compositionally biased region" description="Polar residues" evidence="1">
    <location>
        <begin position="92"/>
        <end position="103"/>
    </location>
</feature>